<reference evidence="1" key="1">
    <citation type="submission" date="2023-03" db="EMBL/GenBank/DDBJ databases">
        <title>Massive genome expansion in bonnet fungi (Mycena s.s.) driven by repeated elements and novel gene families across ecological guilds.</title>
        <authorList>
            <consortium name="Lawrence Berkeley National Laboratory"/>
            <person name="Harder C.B."/>
            <person name="Miyauchi S."/>
            <person name="Viragh M."/>
            <person name="Kuo A."/>
            <person name="Thoen E."/>
            <person name="Andreopoulos B."/>
            <person name="Lu D."/>
            <person name="Skrede I."/>
            <person name="Drula E."/>
            <person name="Henrissat B."/>
            <person name="Morin E."/>
            <person name="Kohler A."/>
            <person name="Barry K."/>
            <person name="LaButti K."/>
            <person name="Morin E."/>
            <person name="Salamov A."/>
            <person name="Lipzen A."/>
            <person name="Mereny Z."/>
            <person name="Hegedus B."/>
            <person name="Baldrian P."/>
            <person name="Stursova M."/>
            <person name="Weitz H."/>
            <person name="Taylor A."/>
            <person name="Grigoriev I.V."/>
            <person name="Nagy L.G."/>
            <person name="Martin F."/>
            <person name="Kauserud H."/>
        </authorList>
    </citation>
    <scope>NUCLEOTIDE SEQUENCE</scope>
    <source>
        <strain evidence="1">CBHHK002</strain>
    </source>
</reference>
<keyword evidence="2" id="KW-1185">Reference proteome</keyword>
<organism evidence="1 2">
    <name type="scientific">Mycena albidolilacea</name>
    <dbReference type="NCBI Taxonomy" id="1033008"/>
    <lineage>
        <taxon>Eukaryota</taxon>
        <taxon>Fungi</taxon>
        <taxon>Dikarya</taxon>
        <taxon>Basidiomycota</taxon>
        <taxon>Agaricomycotina</taxon>
        <taxon>Agaricomycetes</taxon>
        <taxon>Agaricomycetidae</taxon>
        <taxon>Agaricales</taxon>
        <taxon>Marasmiineae</taxon>
        <taxon>Mycenaceae</taxon>
        <taxon>Mycena</taxon>
    </lineage>
</organism>
<dbReference type="AlphaFoldDB" id="A0AAD7A664"/>
<dbReference type="EMBL" id="JARIHO010000014">
    <property type="protein sequence ID" value="KAJ7350404.1"/>
    <property type="molecule type" value="Genomic_DNA"/>
</dbReference>
<gene>
    <name evidence="1" type="ORF">DFH08DRAFT_935292</name>
</gene>
<comment type="caution">
    <text evidence="1">The sequence shown here is derived from an EMBL/GenBank/DDBJ whole genome shotgun (WGS) entry which is preliminary data.</text>
</comment>
<evidence type="ECO:0000313" key="2">
    <source>
        <dbReference type="Proteomes" id="UP001218218"/>
    </source>
</evidence>
<accession>A0AAD7A664</accession>
<proteinExistence type="predicted"/>
<evidence type="ECO:0000313" key="1">
    <source>
        <dbReference type="EMBL" id="KAJ7350404.1"/>
    </source>
</evidence>
<name>A0AAD7A664_9AGAR</name>
<dbReference type="Proteomes" id="UP001218218">
    <property type="component" value="Unassembled WGS sequence"/>
</dbReference>
<protein>
    <submittedName>
        <fullName evidence="1">Uncharacterized protein</fullName>
    </submittedName>
</protein>
<sequence length="179" mass="19774">MARPFLAKVLTLTPRPCSPVARRLAQYRSSCLLAKVLVSTLFSLDSRRLARCHSGCSHQGSKTTLKLLSSSGLAVDRNISSTSSIKRFGPSLSRILSAVSRLALHCACQGYSAALSSRITLSLRLNHRDLKTRLKIRSFKMHNFKGWSHLFRCRNIDTGEDEGGASRVEGRKTRMLGDA</sequence>